<keyword evidence="1" id="KW-0304">Gas vesicle</keyword>
<dbReference type="PANTHER" id="PTHR40137:SF2">
    <property type="entry name" value="PROTEIN GVPK 1"/>
    <property type="match status" value="1"/>
</dbReference>
<dbReference type="InterPro" id="IPR007805">
    <property type="entry name" value="GvpK"/>
</dbReference>
<evidence type="ECO:0000256" key="2">
    <source>
        <dbReference type="ARBA" id="ARBA00035108"/>
    </source>
</evidence>
<dbReference type="AlphaFoldDB" id="A0A533QAP4"/>
<name>A0A533QAP4_9BACT</name>
<dbReference type="PANTHER" id="PTHR40137">
    <property type="entry name" value="PROTEIN GVPK 1"/>
    <property type="match status" value="1"/>
</dbReference>
<evidence type="ECO:0000313" key="5">
    <source>
        <dbReference type="EMBL" id="TLD41775.1"/>
    </source>
</evidence>
<protein>
    <submittedName>
        <fullName evidence="4">Putative gas vesicle synthesis protein</fullName>
    </submittedName>
</protein>
<evidence type="ECO:0000256" key="1">
    <source>
        <dbReference type="ARBA" id="ARBA00022987"/>
    </source>
</evidence>
<evidence type="ECO:0000313" key="4">
    <source>
        <dbReference type="EMBL" id="TLD39785.1"/>
    </source>
</evidence>
<dbReference type="Pfam" id="PF05121">
    <property type="entry name" value="GvpK"/>
    <property type="match status" value="1"/>
</dbReference>
<comment type="subcellular location">
    <subcellularLocation>
        <location evidence="2">Gas vesicle</location>
    </subcellularLocation>
</comment>
<sequence>MPTIETNAPDIFSCIMSDEKKNILPNHINIDQKDVSKGLAKLVLTVIELLRELLERQAIRRIDSGTLSREEVNNLGITFMKLAEKMEELKSQFGLKTEDLNIDLGPLGKLL</sequence>
<dbReference type="Proteomes" id="UP000319783">
    <property type="component" value="Unassembled WGS sequence"/>
</dbReference>
<accession>A0A533QAP4</accession>
<dbReference type="GO" id="GO:0031412">
    <property type="term" value="P:gas vesicle organization"/>
    <property type="evidence" value="ECO:0007669"/>
    <property type="project" value="InterPro"/>
</dbReference>
<organism evidence="5 6">
    <name type="scientific">Candidatus Jettenia ecosi</name>
    <dbReference type="NCBI Taxonomy" id="2494326"/>
    <lineage>
        <taxon>Bacteria</taxon>
        <taxon>Pseudomonadati</taxon>
        <taxon>Planctomycetota</taxon>
        <taxon>Candidatus Brocadiia</taxon>
        <taxon>Candidatus Brocadiales</taxon>
        <taxon>Candidatus Brocadiaceae</taxon>
        <taxon>Candidatus Jettenia</taxon>
    </lineage>
</organism>
<evidence type="ECO:0000256" key="3">
    <source>
        <dbReference type="ARBA" id="ARBA00035659"/>
    </source>
</evidence>
<evidence type="ECO:0000313" key="6">
    <source>
        <dbReference type="Proteomes" id="UP000319783"/>
    </source>
</evidence>
<comment type="similarity">
    <text evidence="3">Belongs to the gas vesicle GvpK family.</text>
</comment>
<dbReference type="EMBL" id="SULG01000036">
    <property type="protein sequence ID" value="TLD41775.1"/>
    <property type="molecule type" value="Genomic_DNA"/>
</dbReference>
<proteinExistence type="inferred from homology"/>
<dbReference type="GO" id="GO:0031411">
    <property type="term" value="C:gas vesicle"/>
    <property type="evidence" value="ECO:0007669"/>
    <property type="project" value="UniProtKB-SubCell"/>
</dbReference>
<dbReference type="EMBL" id="SULG01000211">
    <property type="protein sequence ID" value="TLD39785.1"/>
    <property type="molecule type" value="Genomic_DNA"/>
</dbReference>
<gene>
    <name evidence="5" type="ORF">JETT_1930</name>
    <name evidence="4" type="ORF">JETT_3952</name>
</gene>
<reference evidence="5 6" key="1">
    <citation type="submission" date="2019-04" db="EMBL/GenBank/DDBJ databases">
        <title>Genome of a novel bacterium Candidatus Jettenia ecosi reconstructed from metagenome of an anammox bioreactor.</title>
        <authorList>
            <person name="Mardanov A.V."/>
            <person name="Beletsky A.V."/>
            <person name="Ravin N.V."/>
            <person name="Botchkova E.A."/>
            <person name="Litti Y.V."/>
            <person name="Nozhevnikova A.N."/>
        </authorList>
    </citation>
    <scope>NUCLEOTIDE SEQUENCE [LARGE SCALE GENOMIC DNA]</scope>
    <source>
        <strain evidence="5">J2</strain>
    </source>
</reference>
<comment type="caution">
    <text evidence="5">The sequence shown here is derived from an EMBL/GenBank/DDBJ whole genome shotgun (WGS) entry which is preliminary data.</text>
</comment>